<feature type="region of interest" description="Disordered" evidence="5">
    <location>
        <begin position="671"/>
        <end position="691"/>
    </location>
</feature>
<dbReference type="AlphaFoldDB" id="F0WJV2"/>
<evidence type="ECO:0000256" key="4">
    <source>
        <dbReference type="PROSITE-ProRule" id="PRU00091"/>
    </source>
</evidence>
<sequence>MVSLQFARLKTQSEDLSNGRKSSVEIGDSPLNPTSLHDNLLDEVSRSSAPQSPHQPIDVYHQDIVLPNSSEPHETPYQTQPTNTPSSTSRTNSVPPQFSLHHIPSLTKRGIKAKSQLPFHRHPDFFKCPELTHPMKLYLVQKANETANLLIRDSLQHNPSSSMVWQEYTVVDGVPVYRGFDRGQGGTTTLLGAPMLPKHQIPDHGHLTDENTVPGFSETSACCHDPLERNICCLRSVTDVNASLEEFALLFQSDARSPSAVPKYKLKLRKRYSFHGIKSKTGLHQSCMTNSRESDVAAMNKEHELLFNGDVLDTETLYSLVQPSYKHPRRLVAIRWALIQSASKFVRNRDFCFVECQKEFRDGNGRRGWVRSVHSVRLACCPSFEASHNIVRGSLYRCGLIAIQSATNPNVLETTYTMEMDLKGRMPEKILRSFLCYRMASIGKVNKLLQRQRLSSSPLLGDLDIPARQNKPTCHLCFRLFRALRVRRYVCRRCGEFICSNCSDDWLLEIPVIGLKRVRVCTYCSADARSLHILGPKSEQERGDDFLGQPYVYPKAHSLDSYQYEDDSENEESASHSQEDQDHYPNVPMSRYSELFVFDDFSERPRYREPVRSTAQRQDLQYPSDSEVYKSNLTDRRGDMFDHRQMPVRYKTGLETNPLRRIQSHEIQRRLVHSGKHRRPNSEQFSRNDVRSIQERHTLDCEPMSMNPRVTDRRMQNLSAGRSMYPQREEKIPRPIPLPRAQAATPSRERPAEKACPGARKSLIQNRQSRSSHTGEPSEQEVDNSISLASSELFEYTEGENGEWIAKKKLSLVSLTERKKLRPVSPKKAQVLSQTQNSLGDHLDELINQEDLAASVVAEENGSFSRTIVEPENLHLPLLDSQRSSGVMELEDCPGCGTKFQQVLRDGMLRDVCFCPIGKENDVRYQARNRRSQELFDTTLESRVPGLSAVKPSTSPSSPVSTTSTLSNSEKPIRE</sequence>
<dbReference type="HOGENOM" id="CLU_325019_0_0_1"/>
<dbReference type="Gene3D" id="3.30.40.10">
    <property type="entry name" value="Zinc/RING finger domain, C3HC4 (zinc finger)"/>
    <property type="match status" value="1"/>
</dbReference>
<feature type="domain" description="FYVE-type" evidence="6">
    <location>
        <begin position="468"/>
        <end position="529"/>
    </location>
</feature>
<dbReference type="Pfam" id="PF01363">
    <property type="entry name" value="FYVE"/>
    <property type="match status" value="1"/>
</dbReference>
<evidence type="ECO:0000256" key="1">
    <source>
        <dbReference type="ARBA" id="ARBA00022723"/>
    </source>
</evidence>
<proteinExistence type="predicted"/>
<reference evidence="8" key="2">
    <citation type="submission" date="2011-02" db="EMBL/GenBank/DDBJ databases">
        <authorList>
            <person name="MacLean D."/>
        </authorList>
    </citation>
    <scope>NUCLEOTIDE SEQUENCE</scope>
</reference>
<dbReference type="PANTHER" id="PTHR13510:SF44">
    <property type="entry name" value="RABENOSYN-5"/>
    <property type="match status" value="1"/>
</dbReference>
<gene>
    <name evidence="8" type="primary">AlNc14C126G6822</name>
    <name evidence="8" type="ORF">ALNC14_076970</name>
</gene>
<evidence type="ECO:0000259" key="6">
    <source>
        <dbReference type="PROSITE" id="PS50178"/>
    </source>
</evidence>
<dbReference type="GO" id="GO:0008270">
    <property type="term" value="F:zinc ion binding"/>
    <property type="evidence" value="ECO:0007669"/>
    <property type="project" value="UniProtKB-KW"/>
</dbReference>
<dbReference type="InterPro" id="IPR011011">
    <property type="entry name" value="Znf_FYVE_PHD"/>
</dbReference>
<dbReference type="InterPro" id="IPR013083">
    <property type="entry name" value="Znf_RING/FYVE/PHD"/>
</dbReference>
<feature type="compositionally biased region" description="Basic and acidic residues" evidence="5">
    <location>
        <begin position="573"/>
        <end position="583"/>
    </location>
</feature>
<feature type="region of interest" description="Disordered" evidence="5">
    <location>
        <begin position="67"/>
        <end position="105"/>
    </location>
</feature>
<feature type="compositionally biased region" description="Polar residues" evidence="5">
    <location>
        <begin position="763"/>
        <end position="784"/>
    </location>
</feature>
<feature type="compositionally biased region" description="Low complexity" evidence="5">
    <location>
        <begin position="952"/>
        <end position="969"/>
    </location>
</feature>
<dbReference type="SUPFAM" id="SSF55961">
    <property type="entry name" value="Bet v1-like"/>
    <property type="match status" value="1"/>
</dbReference>
<evidence type="ECO:0000259" key="7">
    <source>
        <dbReference type="PROSITE" id="PS50848"/>
    </source>
</evidence>
<accession>F0WJV2</accession>
<feature type="region of interest" description="Disordered" evidence="5">
    <location>
        <begin position="937"/>
        <end position="975"/>
    </location>
</feature>
<dbReference type="PROSITE" id="PS50178">
    <property type="entry name" value="ZF_FYVE"/>
    <property type="match status" value="1"/>
</dbReference>
<dbReference type="InterPro" id="IPR023393">
    <property type="entry name" value="START-like_dom_sf"/>
</dbReference>
<feature type="domain" description="START" evidence="7">
    <location>
        <begin position="346"/>
        <end position="435"/>
    </location>
</feature>
<dbReference type="Gene3D" id="3.30.530.20">
    <property type="match status" value="1"/>
</dbReference>
<evidence type="ECO:0000313" key="8">
    <source>
        <dbReference type="EMBL" id="CCA21554.1"/>
    </source>
</evidence>
<dbReference type="GO" id="GO:0008289">
    <property type="term" value="F:lipid binding"/>
    <property type="evidence" value="ECO:0007669"/>
    <property type="project" value="InterPro"/>
</dbReference>
<keyword evidence="2 4" id="KW-0863">Zinc-finger</keyword>
<evidence type="ECO:0000256" key="2">
    <source>
        <dbReference type="ARBA" id="ARBA00022771"/>
    </source>
</evidence>
<organism evidence="8">
    <name type="scientific">Albugo laibachii Nc14</name>
    <dbReference type="NCBI Taxonomy" id="890382"/>
    <lineage>
        <taxon>Eukaryota</taxon>
        <taxon>Sar</taxon>
        <taxon>Stramenopiles</taxon>
        <taxon>Oomycota</taxon>
        <taxon>Peronosporomycetes</taxon>
        <taxon>Albuginales</taxon>
        <taxon>Albuginaceae</taxon>
        <taxon>Albugo</taxon>
    </lineage>
</organism>
<evidence type="ECO:0000256" key="3">
    <source>
        <dbReference type="ARBA" id="ARBA00022833"/>
    </source>
</evidence>
<dbReference type="SUPFAM" id="SSF57903">
    <property type="entry name" value="FYVE/PHD zinc finger"/>
    <property type="match status" value="1"/>
</dbReference>
<feature type="compositionally biased region" description="Low complexity" evidence="5">
    <location>
        <begin position="75"/>
        <end position="96"/>
    </location>
</feature>
<dbReference type="EMBL" id="FR824171">
    <property type="protein sequence ID" value="CCA21554.1"/>
    <property type="molecule type" value="Genomic_DNA"/>
</dbReference>
<dbReference type="PROSITE" id="PS50848">
    <property type="entry name" value="START"/>
    <property type="match status" value="1"/>
</dbReference>
<feature type="region of interest" description="Disordered" evidence="5">
    <location>
        <begin position="562"/>
        <end position="586"/>
    </location>
</feature>
<protein>
    <submittedName>
        <fullName evidence="8">Uncharacterized protein AlNc14C126G6822</fullName>
    </submittedName>
</protein>
<keyword evidence="1" id="KW-0479">Metal-binding</keyword>
<evidence type="ECO:0000256" key="5">
    <source>
        <dbReference type="SAM" id="MobiDB-lite"/>
    </source>
</evidence>
<feature type="region of interest" description="Disordered" evidence="5">
    <location>
        <begin position="1"/>
        <end position="38"/>
    </location>
</feature>
<dbReference type="InterPro" id="IPR052727">
    <property type="entry name" value="Rab4/Rab5_effector"/>
</dbReference>
<feature type="region of interest" description="Disordered" evidence="5">
    <location>
        <begin position="719"/>
        <end position="784"/>
    </location>
</feature>
<dbReference type="PANTHER" id="PTHR13510">
    <property type="entry name" value="FYVE-FINGER-CONTAINING RAB5 EFFECTOR PROTEIN RABENOSYN-5-RELATED"/>
    <property type="match status" value="1"/>
</dbReference>
<dbReference type="InterPro" id="IPR017455">
    <property type="entry name" value="Znf_FYVE-rel"/>
</dbReference>
<feature type="compositionally biased region" description="Acidic residues" evidence="5">
    <location>
        <begin position="563"/>
        <end position="572"/>
    </location>
</feature>
<reference evidence="8" key="1">
    <citation type="journal article" date="2011" name="PLoS Biol.">
        <title>Gene gain and loss during evolution of obligate parasitism in the white rust pathogen of Arabidopsis thaliana.</title>
        <authorList>
            <person name="Kemen E."/>
            <person name="Gardiner A."/>
            <person name="Schultz-Larsen T."/>
            <person name="Kemen A.C."/>
            <person name="Balmuth A.L."/>
            <person name="Robert-Seilaniantz A."/>
            <person name="Bailey K."/>
            <person name="Holub E."/>
            <person name="Studholme D.J."/>
            <person name="Maclean D."/>
            <person name="Jones J.D."/>
        </authorList>
    </citation>
    <scope>NUCLEOTIDE SEQUENCE</scope>
</reference>
<dbReference type="InterPro" id="IPR000306">
    <property type="entry name" value="Znf_FYVE"/>
</dbReference>
<dbReference type="Pfam" id="PF01852">
    <property type="entry name" value="START"/>
    <property type="match status" value="1"/>
</dbReference>
<keyword evidence="3" id="KW-0862">Zinc</keyword>
<name>F0WJV2_9STRA</name>
<dbReference type="InterPro" id="IPR002913">
    <property type="entry name" value="START_lipid-bd_dom"/>
</dbReference>